<protein>
    <submittedName>
        <fullName evidence="1">Uncharacterized protein</fullName>
    </submittedName>
</protein>
<dbReference type="EMBL" id="GGEC01069460">
    <property type="protein sequence ID" value="MBX49944.1"/>
    <property type="molecule type" value="Transcribed_RNA"/>
</dbReference>
<sequence length="24" mass="2739">MAFACKDVFCVLLSRNLDWCFGSL</sequence>
<evidence type="ECO:0000313" key="1">
    <source>
        <dbReference type="EMBL" id="MBX49944.1"/>
    </source>
</evidence>
<organism evidence="1">
    <name type="scientific">Rhizophora mucronata</name>
    <name type="common">Asiatic mangrove</name>
    <dbReference type="NCBI Taxonomy" id="61149"/>
    <lineage>
        <taxon>Eukaryota</taxon>
        <taxon>Viridiplantae</taxon>
        <taxon>Streptophyta</taxon>
        <taxon>Embryophyta</taxon>
        <taxon>Tracheophyta</taxon>
        <taxon>Spermatophyta</taxon>
        <taxon>Magnoliopsida</taxon>
        <taxon>eudicotyledons</taxon>
        <taxon>Gunneridae</taxon>
        <taxon>Pentapetalae</taxon>
        <taxon>rosids</taxon>
        <taxon>fabids</taxon>
        <taxon>Malpighiales</taxon>
        <taxon>Rhizophoraceae</taxon>
        <taxon>Rhizophora</taxon>
    </lineage>
</organism>
<name>A0A2P2P5A6_RHIMU</name>
<dbReference type="AlphaFoldDB" id="A0A2P2P5A6"/>
<proteinExistence type="predicted"/>
<accession>A0A2P2P5A6</accession>
<reference evidence="1" key="1">
    <citation type="submission" date="2018-02" db="EMBL/GenBank/DDBJ databases">
        <title>Rhizophora mucronata_Transcriptome.</title>
        <authorList>
            <person name="Meera S.P."/>
            <person name="Sreeshan A."/>
            <person name="Augustine A."/>
        </authorList>
    </citation>
    <scope>NUCLEOTIDE SEQUENCE</scope>
    <source>
        <tissue evidence="1">Leaf</tissue>
    </source>
</reference>